<dbReference type="InterPro" id="IPR036388">
    <property type="entry name" value="WH-like_DNA-bd_sf"/>
</dbReference>
<comment type="subcellular location">
    <subcellularLocation>
        <location evidence="1 5">Cytoplasm</location>
    </subcellularLocation>
</comment>
<reference evidence="8 9" key="1">
    <citation type="submission" date="2017-12" db="EMBL/GenBank/DDBJ databases">
        <title>Isolation and characterization of estrogens degradatiion strain Microbacterium hominis SJTG1.</title>
        <authorList>
            <person name="Xiong W."/>
            <person name="Yin C."/>
            <person name="Zheng D."/>
            <person name="Liang R."/>
        </authorList>
    </citation>
    <scope>NUCLEOTIDE SEQUENCE [LARGE SCALE GENOMIC DNA]</scope>
    <source>
        <strain evidence="8 9">SJTG1</strain>
    </source>
</reference>
<proteinExistence type="inferred from homology"/>
<dbReference type="InterPro" id="IPR003783">
    <property type="entry name" value="Regulatory_RecX"/>
</dbReference>
<dbReference type="KEGG" id="mhos:CXR34_12520"/>
<accession>A0A2K9D9B2</accession>
<sequence length="249" mass="27211">MSGARDGGERDGLAPVIPLFGGAHHARRDDGAAEDATAEDRTVGDADREGVTPFRDAPSTTWHTTWTDEQDSPEADAWDADTTTRAQDAEAALVKRLRTRSLSEREARAFLRERDLADDAIEHVLARMRGLGYLDDAALAEQLVHSGVERKGQGRVMLAQALAKRGIPRDVVDEALGALPDDEAERALDFARQKARSLRDLDRDTALRRLSGRLARRGYGATALSAARQALDELGRPVRRPPAGTVRFD</sequence>
<dbReference type="HAMAP" id="MF_01114">
    <property type="entry name" value="RecX"/>
    <property type="match status" value="1"/>
</dbReference>
<dbReference type="InterPro" id="IPR053924">
    <property type="entry name" value="RecX_HTH_2nd"/>
</dbReference>
<dbReference type="EMBL" id="CP025299">
    <property type="protein sequence ID" value="AUG30190.1"/>
    <property type="molecule type" value="Genomic_DNA"/>
</dbReference>
<dbReference type="Gene3D" id="1.10.10.10">
    <property type="entry name" value="Winged helix-like DNA-binding domain superfamily/Winged helix DNA-binding domain"/>
    <property type="match status" value="1"/>
</dbReference>
<evidence type="ECO:0000256" key="4">
    <source>
        <dbReference type="ARBA" id="ARBA00022490"/>
    </source>
</evidence>
<feature type="region of interest" description="Disordered" evidence="6">
    <location>
        <begin position="1"/>
        <end position="78"/>
    </location>
</feature>
<evidence type="ECO:0000256" key="1">
    <source>
        <dbReference type="ARBA" id="ARBA00004496"/>
    </source>
</evidence>
<keyword evidence="4 5" id="KW-0963">Cytoplasm</keyword>
<dbReference type="Proteomes" id="UP000233276">
    <property type="component" value="Chromosome"/>
</dbReference>
<feature type="compositionally biased region" description="Basic and acidic residues" evidence="6">
    <location>
        <begin position="1"/>
        <end position="12"/>
    </location>
</feature>
<name>A0A2K9D9B2_9MICO</name>
<dbReference type="Pfam" id="PF02631">
    <property type="entry name" value="RecX_HTH2"/>
    <property type="match status" value="1"/>
</dbReference>
<comment type="function">
    <text evidence="5">Modulates RecA activity.</text>
</comment>
<feature type="compositionally biased region" description="Acidic residues" evidence="6">
    <location>
        <begin position="68"/>
        <end position="78"/>
    </location>
</feature>
<dbReference type="RefSeq" id="WP_101306571.1">
    <property type="nucleotide sequence ID" value="NZ_CP025299.1"/>
</dbReference>
<evidence type="ECO:0000256" key="3">
    <source>
        <dbReference type="ARBA" id="ARBA00018111"/>
    </source>
</evidence>
<organism evidence="8 9">
    <name type="scientific">Microbacterium hominis</name>
    <dbReference type="NCBI Taxonomy" id="162426"/>
    <lineage>
        <taxon>Bacteria</taxon>
        <taxon>Bacillati</taxon>
        <taxon>Actinomycetota</taxon>
        <taxon>Actinomycetes</taxon>
        <taxon>Micrococcales</taxon>
        <taxon>Microbacteriaceae</taxon>
        <taxon>Microbacterium</taxon>
    </lineage>
</organism>
<evidence type="ECO:0000256" key="5">
    <source>
        <dbReference type="HAMAP-Rule" id="MF_01114"/>
    </source>
</evidence>
<feature type="compositionally biased region" description="Basic and acidic residues" evidence="6">
    <location>
        <begin position="38"/>
        <end position="50"/>
    </location>
</feature>
<evidence type="ECO:0000256" key="2">
    <source>
        <dbReference type="ARBA" id="ARBA00009695"/>
    </source>
</evidence>
<evidence type="ECO:0000313" key="9">
    <source>
        <dbReference type="Proteomes" id="UP000233276"/>
    </source>
</evidence>
<dbReference type="GO" id="GO:0006282">
    <property type="term" value="P:regulation of DNA repair"/>
    <property type="evidence" value="ECO:0007669"/>
    <property type="project" value="UniProtKB-UniRule"/>
</dbReference>
<gene>
    <name evidence="5" type="primary">recX</name>
    <name evidence="8" type="ORF">CXR34_12520</name>
</gene>
<dbReference type="AlphaFoldDB" id="A0A2K9D9B2"/>
<evidence type="ECO:0000313" key="8">
    <source>
        <dbReference type="EMBL" id="AUG30190.1"/>
    </source>
</evidence>
<evidence type="ECO:0000259" key="7">
    <source>
        <dbReference type="Pfam" id="PF02631"/>
    </source>
</evidence>
<evidence type="ECO:0000256" key="6">
    <source>
        <dbReference type="SAM" id="MobiDB-lite"/>
    </source>
</evidence>
<feature type="compositionally biased region" description="Polar residues" evidence="6">
    <location>
        <begin position="58"/>
        <end position="67"/>
    </location>
</feature>
<dbReference type="PANTHER" id="PTHR33602">
    <property type="entry name" value="REGULATORY PROTEIN RECX FAMILY PROTEIN"/>
    <property type="match status" value="1"/>
</dbReference>
<comment type="similarity">
    <text evidence="2 5">Belongs to the RecX family.</text>
</comment>
<dbReference type="GO" id="GO:0005737">
    <property type="term" value="C:cytoplasm"/>
    <property type="evidence" value="ECO:0007669"/>
    <property type="project" value="UniProtKB-SubCell"/>
</dbReference>
<protein>
    <recommendedName>
        <fullName evidence="3 5">Regulatory protein RecX</fullName>
    </recommendedName>
</protein>
<feature type="domain" description="RecX second three-helical" evidence="7">
    <location>
        <begin position="135"/>
        <end position="176"/>
    </location>
</feature>
<dbReference type="PANTHER" id="PTHR33602:SF1">
    <property type="entry name" value="REGULATORY PROTEIN RECX FAMILY PROTEIN"/>
    <property type="match status" value="1"/>
</dbReference>